<keyword evidence="2" id="KW-1185">Reference proteome</keyword>
<sequence>PTSEDLIPIRLDIEIDENRFKDSLLNQILNGDVCKEDSEGPEAPSSIHYTDFSVYTIGCCEGS</sequence>
<dbReference type="AlphaFoldDB" id="A0AAD4S901"/>
<evidence type="ECO:0000313" key="1">
    <source>
        <dbReference type="EMBL" id="KAI3876205.1"/>
    </source>
</evidence>
<organism evidence="1 2">
    <name type="scientific">Papaver atlanticum</name>
    <dbReference type="NCBI Taxonomy" id="357466"/>
    <lineage>
        <taxon>Eukaryota</taxon>
        <taxon>Viridiplantae</taxon>
        <taxon>Streptophyta</taxon>
        <taxon>Embryophyta</taxon>
        <taxon>Tracheophyta</taxon>
        <taxon>Spermatophyta</taxon>
        <taxon>Magnoliopsida</taxon>
        <taxon>Ranunculales</taxon>
        <taxon>Papaveraceae</taxon>
        <taxon>Papaveroideae</taxon>
        <taxon>Papaver</taxon>
    </lineage>
</organism>
<feature type="non-terminal residue" evidence="1">
    <location>
        <position position="1"/>
    </location>
</feature>
<dbReference type="Proteomes" id="UP001202328">
    <property type="component" value="Unassembled WGS sequence"/>
</dbReference>
<protein>
    <submittedName>
        <fullName evidence="1">Uncharacterized protein</fullName>
    </submittedName>
</protein>
<reference evidence="1" key="1">
    <citation type="submission" date="2022-04" db="EMBL/GenBank/DDBJ databases">
        <title>A functionally conserved STORR gene fusion in Papaver species that diverged 16.8 million years ago.</title>
        <authorList>
            <person name="Catania T."/>
        </authorList>
    </citation>
    <scope>NUCLEOTIDE SEQUENCE</scope>
    <source>
        <strain evidence="1">S-188037</strain>
    </source>
</reference>
<dbReference type="EMBL" id="JAJJMB010012509">
    <property type="protein sequence ID" value="KAI3876205.1"/>
    <property type="molecule type" value="Genomic_DNA"/>
</dbReference>
<gene>
    <name evidence="1" type="ORF">MKW98_029157</name>
</gene>
<comment type="caution">
    <text evidence="1">The sequence shown here is derived from an EMBL/GenBank/DDBJ whole genome shotgun (WGS) entry which is preliminary data.</text>
</comment>
<name>A0AAD4S901_9MAGN</name>
<accession>A0AAD4S901</accession>
<proteinExistence type="predicted"/>
<evidence type="ECO:0000313" key="2">
    <source>
        <dbReference type="Proteomes" id="UP001202328"/>
    </source>
</evidence>